<dbReference type="Proteomes" id="UP001239445">
    <property type="component" value="Unassembled WGS sequence"/>
</dbReference>
<organism evidence="2 3">
    <name type="scientific">Echria macrotheca</name>
    <dbReference type="NCBI Taxonomy" id="438768"/>
    <lineage>
        <taxon>Eukaryota</taxon>
        <taxon>Fungi</taxon>
        <taxon>Dikarya</taxon>
        <taxon>Ascomycota</taxon>
        <taxon>Pezizomycotina</taxon>
        <taxon>Sordariomycetes</taxon>
        <taxon>Sordariomycetidae</taxon>
        <taxon>Sordariales</taxon>
        <taxon>Schizotheciaceae</taxon>
        <taxon>Echria</taxon>
    </lineage>
</organism>
<keyword evidence="3" id="KW-1185">Reference proteome</keyword>
<sequence length="136" mass="14187">MSANTSCPAGGNSLPEFSALAIPGNLTTTFIPGSNGSDKVMTACCAPNTVHIASGCYEWCEVPSSRLHNLSKHDIENDMVDCLQSNGWAVNQSSILGVHIANGAGTRAISIKECWTWVVFLSGVAAFGWGLDGGNV</sequence>
<keyword evidence="1" id="KW-1133">Transmembrane helix</keyword>
<evidence type="ECO:0000256" key="1">
    <source>
        <dbReference type="SAM" id="Phobius"/>
    </source>
</evidence>
<dbReference type="EMBL" id="MU839829">
    <property type="protein sequence ID" value="KAK1758187.1"/>
    <property type="molecule type" value="Genomic_DNA"/>
</dbReference>
<reference evidence="2" key="1">
    <citation type="submission" date="2023-06" db="EMBL/GenBank/DDBJ databases">
        <title>Genome-scale phylogeny and comparative genomics of the fungal order Sordariales.</title>
        <authorList>
            <consortium name="Lawrence Berkeley National Laboratory"/>
            <person name="Hensen N."/>
            <person name="Bonometti L."/>
            <person name="Westerberg I."/>
            <person name="Brannstrom I.O."/>
            <person name="Guillou S."/>
            <person name="Cros-Aarteil S."/>
            <person name="Calhoun S."/>
            <person name="Haridas S."/>
            <person name="Kuo A."/>
            <person name="Mondo S."/>
            <person name="Pangilinan J."/>
            <person name="Riley R."/>
            <person name="Labutti K."/>
            <person name="Andreopoulos B."/>
            <person name="Lipzen A."/>
            <person name="Chen C."/>
            <person name="Yanf M."/>
            <person name="Daum C."/>
            <person name="Ng V."/>
            <person name="Clum A."/>
            <person name="Steindorff A."/>
            <person name="Ohm R."/>
            <person name="Martin F."/>
            <person name="Silar P."/>
            <person name="Natvig D."/>
            <person name="Lalanne C."/>
            <person name="Gautier V."/>
            <person name="Ament-Velasquez S.L."/>
            <person name="Kruys A."/>
            <person name="Hutchinson M.I."/>
            <person name="Powell A.J."/>
            <person name="Barry K."/>
            <person name="Miller A.N."/>
            <person name="Grigoriev I.V."/>
            <person name="Debuchy R."/>
            <person name="Gladieux P."/>
            <person name="Thoren M.H."/>
            <person name="Johannesson H."/>
        </authorList>
    </citation>
    <scope>NUCLEOTIDE SEQUENCE</scope>
    <source>
        <strain evidence="2">PSN4</strain>
    </source>
</reference>
<feature type="transmembrane region" description="Helical" evidence="1">
    <location>
        <begin position="114"/>
        <end position="131"/>
    </location>
</feature>
<accession>A0AAJ0F8P0</accession>
<gene>
    <name evidence="2" type="ORF">QBC47DRAFT_373868</name>
</gene>
<comment type="caution">
    <text evidence="2">The sequence shown here is derived from an EMBL/GenBank/DDBJ whole genome shotgun (WGS) entry which is preliminary data.</text>
</comment>
<protein>
    <submittedName>
        <fullName evidence="2">Uncharacterized protein</fullName>
    </submittedName>
</protein>
<keyword evidence="1" id="KW-0472">Membrane</keyword>
<dbReference type="AlphaFoldDB" id="A0AAJ0F8P0"/>
<evidence type="ECO:0000313" key="2">
    <source>
        <dbReference type="EMBL" id="KAK1758187.1"/>
    </source>
</evidence>
<evidence type="ECO:0000313" key="3">
    <source>
        <dbReference type="Proteomes" id="UP001239445"/>
    </source>
</evidence>
<name>A0AAJ0F8P0_9PEZI</name>
<proteinExistence type="predicted"/>
<keyword evidence="1" id="KW-0812">Transmembrane</keyword>